<name>A0A5S4EUI1_9ACTN</name>
<evidence type="ECO:0000313" key="9">
    <source>
        <dbReference type="Proteomes" id="UP000309128"/>
    </source>
</evidence>
<dbReference type="GO" id="GO:0008198">
    <property type="term" value="F:ferrous iron binding"/>
    <property type="evidence" value="ECO:0007669"/>
    <property type="project" value="TreeGrafter"/>
</dbReference>
<keyword evidence="5 7" id="KW-0408">Iron</keyword>
<dbReference type="InterPro" id="IPR011051">
    <property type="entry name" value="RmlC_Cupin_sf"/>
</dbReference>
<dbReference type="Pfam" id="PF05995">
    <property type="entry name" value="CDO_I"/>
    <property type="match status" value="1"/>
</dbReference>
<dbReference type="EMBL" id="VCKY01000480">
    <property type="protein sequence ID" value="TMR03757.1"/>
    <property type="molecule type" value="Genomic_DNA"/>
</dbReference>
<proteinExistence type="inferred from homology"/>
<dbReference type="RefSeq" id="WP_138674301.1">
    <property type="nucleotide sequence ID" value="NZ_VCKY01000480.1"/>
</dbReference>
<evidence type="ECO:0000256" key="2">
    <source>
        <dbReference type="ARBA" id="ARBA00022723"/>
    </source>
</evidence>
<evidence type="ECO:0000256" key="3">
    <source>
        <dbReference type="ARBA" id="ARBA00022964"/>
    </source>
</evidence>
<comment type="caution">
    <text evidence="8">The sequence shown here is derived from an EMBL/GenBank/DDBJ whole genome shotgun (WGS) entry which is preliminary data.</text>
</comment>
<dbReference type="InterPro" id="IPR010300">
    <property type="entry name" value="CDO_1"/>
</dbReference>
<sequence>MTLVNQPLPTAPRLDELVAGIRVALNRRGDWQRTAQRAASALRRYLPSPEALTGVHPSDQEDLRSQLLHVEPDGAFSIQAIVWPAGRTTRIHDHVTWCVFGIIQGVLDEELFTLDSSGDLLVPVGRTTNATGAVNGFAPPGDIHRVANPGDHTAVTIHVYGTDLSRIGSSALRYYDLPVGP</sequence>
<accession>A0A5S4EUI1</accession>
<feature type="binding site" evidence="7">
    <location>
        <position position="144"/>
    </location>
    <ligand>
        <name>Fe cation</name>
        <dbReference type="ChEBI" id="CHEBI:24875"/>
        <note>catalytic</note>
    </ligand>
</feature>
<dbReference type="SUPFAM" id="SSF51182">
    <property type="entry name" value="RmlC-like cupins"/>
    <property type="match status" value="1"/>
</dbReference>
<feature type="cross-link" description="3'-(S-cysteinyl)-tyrosine (Cys-Tyr)" evidence="6">
    <location>
        <begin position="98"/>
        <end position="160"/>
    </location>
</feature>
<keyword evidence="6" id="KW-0883">Thioether bond</keyword>
<evidence type="ECO:0000256" key="6">
    <source>
        <dbReference type="PIRSR" id="PIRSR610300-50"/>
    </source>
</evidence>
<gene>
    <name evidence="8" type="ORF">ETD86_53810</name>
</gene>
<reference evidence="8 9" key="1">
    <citation type="submission" date="2019-05" db="EMBL/GenBank/DDBJ databases">
        <title>Draft genome sequence of Nonomuraea turkmeniaca DSM 43926.</title>
        <authorList>
            <person name="Saricaoglu S."/>
            <person name="Isik K."/>
        </authorList>
    </citation>
    <scope>NUCLEOTIDE SEQUENCE [LARGE SCALE GENOMIC DNA]</scope>
    <source>
        <strain evidence="8 9">DSM 43926</strain>
    </source>
</reference>
<comment type="similarity">
    <text evidence="1">Belongs to the cysteine dioxygenase family.</text>
</comment>
<keyword evidence="4" id="KW-0560">Oxidoreductase</keyword>
<dbReference type="GO" id="GO:0016702">
    <property type="term" value="F:oxidoreductase activity, acting on single donors with incorporation of molecular oxygen, incorporation of two atoms of oxygen"/>
    <property type="evidence" value="ECO:0007669"/>
    <property type="project" value="InterPro"/>
</dbReference>
<evidence type="ECO:0000256" key="4">
    <source>
        <dbReference type="ARBA" id="ARBA00023002"/>
    </source>
</evidence>
<dbReference type="Gene3D" id="2.60.120.10">
    <property type="entry name" value="Jelly Rolls"/>
    <property type="match status" value="1"/>
</dbReference>
<dbReference type="PANTHER" id="PTHR12918">
    <property type="entry name" value="CYSTEINE DIOXYGENASE"/>
    <property type="match status" value="1"/>
</dbReference>
<evidence type="ECO:0000256" key="7">
    <source>
        <dbReference type="PIRSR" id="PIRSR610300-51"/>
    </source>
</evidence>
<keyword evidence="3 8" id="KW-0223">Dioxygenase</keyword>
<dbReference type="OrthoDB" id="7059163at2"/>
<evidence type="ECO:0000256" key="1">
    <source>
        <dbReference type="ARBA" id="ARBA00006622"/>
    </source>
</evidence>
<protein>
    <submittedName>
        <fullName evidence="8">Cysteine dioxygenase</fullName>
    </submittedName>
</protein>
<feature type="binding site" evidence="7">
    <location>
        <position position="92"/>
    </location>
    <ligand>
        <name>Fe cation</name>
        <dbReference type="ChEBI" id="CHEBI:24875"/>
        <note>catalytic</note>
    </ligand>
</feature>
<feature type="binding site" evidence="7">
    <location>
        <position position="94"/>
    </location>
    <ligand>
        <name>Fe cation</name>
        <dbReference type="ChEBI" id="CHEBI:24875"/>
        <note>catalytic</note>
    </ligand>
</feature>
<dbReference type="AlphaFoldDB" id="A0A5S4EUI1"/>
<dbReference type="CDD" id="cd10548">
    <property type="entry name" value="cupin_CDO"/>
    <property type="match status" value="1"/>
</dbReference>
<keyword evidence="9" id="KW-1185">Reference proteome</keyword>
<dbReference type="InterPro" id="IPR014710">
    <property type="entry name" value="RmlC-like_jellyroll"/>
</dbReference>
<dbReference type="Proteomes" id="UP000309128">
    <property type="component" value="Unassembled WGS sequence"/>
</dbReference>
<dbReference type="PANTHER" id="PTHR12918:SF1">
    <property type="entry name" value="CYSTEINE DIOXYGENASE TYPE 1"/>
    <property type="match status" value="1"/>
</dbReference>
<organism evidence="8 9">
    <name type="scientific">Nonomuraea turkmeniaca</name>
    <dbReference type="NCBI Taxonomy" id="103838"/>
    <lineage>
        <taxon>Bacteria</taxon>
        <taxon>Bacillati</taxon>
        <taxon>Actinomycetota</taxon>
        <taxon>Actinomycetes</taxon>
        <taxon>Streptosporangiales</taxon>
        <taxon>Streptosporangiaceae</taxon>
        <taxon>Nonomuraea</taxon>
    </lineage>
</organism>
<evidence type="ECO:0000313" key="8">
    <source>
        <dbReference type="EMBL" id="TMR03757.1"/>
    </source>
</evidence>
<evidence type="ECO:0000256" key="5">
    <source>
        <dbReference type="ARBA" id="ARBA00023004"/>
    </source>
</evidence>
<keyword evidence="2 7" id="KW-0479">Metal-binding</keyword>